<evidence type="ECO:0000313" key="5">
    <source>
        <dbReference type="EMBL" id="KAK1804763.1"/>
    </source>
</evidence>
<dbReference type="SMART" id="SM00028">
    <property type="entry name" value="TPR"/>
    <property type="match status" value="2"/>
</dbReference>
<dbReference type="PANTHER" id="PTHR45984:SF3">
    <property type="entry name" value="SPERM-ASSOCIATED ANTIGEN 1"/>
    <property type="match status" value="1"/>
</dbReference>
<dbReference type="FunFam" id="1.25.40.10:FF:000221">
    <property type="entry name" value="Mitochondrial import receptor subunit TOM34"/>
    <property type="match status" value="1"/>
</dbReference>
<protein>
    <submittedName>
        <fullName evidence="5">Uncharacterized protein</fullName>
    </submittedName>
</protein>
<dbReference type="InterPro" id="IPR011990">
    <property type="entry name" value="TPR-like_helical_dom_sf"/>
</dbReference>
<sequence length="243" mass="27628">MLFKNGQFGEALEKYTQAIDGCKQAGIDSPEDLCILYSNRAACYLKDGNSADCIQDCTSALELRPFSLKPLLRRAMAYESLERYRKAYVDYKIVLQVDVSVQAAQDSVHRITKLLIEQDGTDWREKLPEIPMVPLSAQQHSKEEPARVEQEKGSCPLAGVFGVVVLLKHPFQGHFFFSIRQHDLFQYFDIQTGPWCLDYLSSSADLQEVLQLDPNVQEAEKELEEVTALLKESLLQTHARNRT</sequence>
<accession>A0AAD8ZSQ7</accession>
<dbReference type="Gene3D" id="1.25.40.10">
    <property type="entry name" value="Tetratricopeptide repeat domain"/>
    <property type="match status" value="1"/>
</dbReference>
<dbReference type="InterPro" id="IPR019734">
    <property type="entry name" value="TPR_rpt"/>
</dbReference>
<dbReference type="InterPro" id="IPR051982">
    <property type="entry name" value="CiliaryAsmbly_MitoImport"/>
</dbReference>
<gene>
    <name evidence="5" type="ORF">P4O66_003538</name>
</gene>
<evidence type="ECO:0000256" key="1">
    <source>
        <dbReference type="ARBA" id="ARBA00004496"/>
    </source>
</evidence>
<keyword evidence="4" id="KW-0802">TPR repeat</keyword>
<evidence type="ECO:0000256" key="2">
    <source>
        <dbReference type="ARBA" id="ARBA00022490"/>
    </source>
</evidence>
<dbReference type="SUPFAM" id="SSF48452">
    <property type="entry name" value="TPR-like"/>
    <property type="match status" value="1"/>
</dbReference>
<comment type="caution">
    <text evidence="5">The sequence shown here is derived from an EMBL/GenBank/DDBJ whole genome shotgun (WGS) entry which is preliminary data.</text>
</comment>
<dbReference type="AlphaFoldDB" id="A0AAD8ZSQ7"/>
<name>A0AAD8ZSQ7_9TELE</name>
<evidence type="ECO:0000256" key="4">
    <source>
        <dbReference type="ARBA" id="ARBA00022803"/>
    </source>
</evidence>
<evidence type="ECO:0000256" key="3">
    <source>
        <dbReference type="ARBA" id="ARBA00022737"/>
    </source>
</evidence>
<reference evidence="5" key="1">
    <citation type="submission" date="2023-03" db="EMBL/GenBank/DDBJ databases">
        <title>Electrophorus voltai genome.</title>
        <authorList>
            <person name="Bian C."/>
        </authorList>
    </citation>
    <scope>NUCLEOTIDE SEQUENCE</scope>
    <source>
        <strain evidence="5">CB-2022</strain>
        <tissue evidence="5">Muscle</tissue>
    </source>
</reference>
<dbReference type="GO" id="GO:0005829">
    <property type="term" value="C:cytosol"/>
    <property type="evidence" value="ECO:0007669"/>
    <property type="project" value="TreeGrafter"/>
</dbReference>
<keyword evidence="3" id="KW-0677">Repeat</keyword>
<dbReference type="Proteomes" id="UP001239994">
    <property type="component" value="Unassembled WGS sequence"/>
</dbReference>
<dbReference type="PANTHER" id="PTHR45984">
    <property type="entry name" value="RNA (RNA) POLYMERASE II ASSOCIATED PROTEIN HOMOLOG"/>
    <property type="match status" value="1"/>
</dbReference>
<keyword evidence="6" id="KW-1185">Reference proteome</keyword>
<dbReference type="EMBL" id="JAROKS010000003">
    <property type="protein sequence ID" value="KAK1804763.1"/>
    <property type="molecule type" value="Genomic_DNA"/>
</dbReference>
<proteinExistence type="predicted"/>
<comment type="subcellular location">
    <subcellularLocation>
        <location evidence="1">Cytoplasm</location>
    </subcellularLocation>
</comment>
<keyword evidence="2" id="KW-0963">Cytoplasm</keyword>
<evidence type="ECO:0000313" key="6">
    <source>
        <dbReference type="Proteomes" id="UP001239994"/>
    </source>
</evidence>
<organism evidence="5 6">
    <name type="scientific">Electrophorus voltai</name>
    <dbReference type="NCBI Taxonomy" id="2609070"/>
    <lineage>
        <taxon>Eukaryota</taxon>
        <taxon>Metazoa</taxon>
        <taxon>Chordata</taxon>
        <taxon>Craniata</taxon>
        <taxon>Vertebrata</taxon>
        <taxon>Euteleostomi</taxon>
        <taxon>Actinopterygii</taxon>
        <taxon>Neopterygii</taxon>
        <taxon>Teleostei</taxon>
        <taxon>Ostariophysi</taxon>
        <taxon>Gymnotiformes</taxon>
        <taxon>Gymnotoidei</taxon>
        <taxon>Gymnotidae</taxon>
        <taxon>Electrophorus</taxon>
    </lineage>
</organism>